<sequence>MSNPRTIKSLAVDDTTLILRIKGSTRPIMARILDITRDAQGRPLYLCLDRLVHRANEQDTDMKVDIPESPLCRVSVQGCYATEMVLEYAPAHVA</sequence>
<organism evidence="1 2">
    <name type="scientific">Vreelandella rituensis</name>
    <dbReference type="NCBI Taxonomy" id="2282306"/>
    <lineage>
        <taxon>Bacteria</taxon>
        <taxon>Pseudomonadati</taxon>
        <taxon>Pseudomonadota</taxon>
        <taxon>Gammaproteobacteria</taxon>
        <taxon>Oceanospirillales</taxon>
        <taxon>Halomonadaceae</taxon>
        <taxon>Vreelandella</taxon>
    </lineage>
</organism>
<dbReference type="Proteomes" id="UP000253204">
    <property type="component" value="Unassembled WGS sequence"/>
</dbReference>
<evidence type="ECO:0000313" key="2">
    <source>
        <dbReference type="Proteomes" id="UP000253204"/>
    </source>
</evidence>
<dbReference type="AlphaFoldDB" id="A0A368U8Y8"/>
<keyword evidence="2" id="KW-1185">Reference proteome</keyword>
<comment type="caution">
    <text evidence="1">The sequence shown here is derived from an EMBL/GenBank/DDBJ whole genome shotgun (WGS) entry which is preliminary data.</text>
</comment>
<proteinExistence type="predicted"/>
<dbReference type="EMBL" id="QPIJ01000001">
    <property type="protein sequence ID" value="RCV93659.1"/>
    <property type="molecule type" value="Genomic_DNA"/>
</dbReference>
<reference evidence="1 2" key="1">
    <citation type="submission" date="2018-07" db="EMBL/GenBank/DDBJ databases">
        <title>Halomonas rutogse sp. nov., isolated from Lake TangqianCo on Tibetan Plateau.</title>
        <authorList>
            <person name="Lu H."/>
            <person name="Xing P."/>
            <person name="Wu Q."/>
        </authorList>
    </citation>
    <scope>NUCLEOTIDE SEQUENCE [LARGE SCALE GENOMIC DNA]</scope>
    <source>
        <strain evidence="1 2">TQ8S</strain>
    </source>
</reference>
<gene>
    <name evidence="1" type="ORF">DU506_00450</name>
</gene>
<name>A0A368U8Y8_9GAMM</name>
<accession>A0A368U8Y8</accession>
<evidence type="ECO:0000313" key="1">
    <source>
        <dbReference type="EMBL" id="RCV93659.1"/>
    </source>
</evidence>
<dbReference type="OrthoDB" id="7063403at2"/>
<dbReference type="RefSeq" id="WP_114484987.1">
    <property type="nucleotide sequence ID" value="NZ_CBCSHM010000005.1"/>
</dbReference>
<protein>
    <submittedName>
        <fullName evidence="1">Uncharacterized protein</fullName>
    </submittedName>
</protein>